<feature type="transmembrane region" description="Helical" evidence="1">
    <location>
        <begin position="220"/>
        <end position="238"/>
    </location>
</feature>
<dbReference type="Pfam" id="PF07690">
    <property type="entry name" value="MFS_1"/>
    <property type="match status" value="1"/>
</dbReference>
<dbReference type="Proteomes" id="UP001596417">
    <property type="component" value="Unassembled WGS sequence"/>
</dbReference>
<proteinExistence type="predicted"/>
<feature type="transmembrane region" description="Helical" evidence="1">
    <location>
        <begin position="77"/>
        <end position="97"/>
    </location>
</feature>
<feature type="transmembrane region" description="Helical" evidence="1">
    <location>
        <begin position="51"/>
        <end position="70"/>
    </location>
</feature>
<keyword evidence="4" id="KW-1185">Reference proteome</keyword>
<protein>
    <submittedName>
        <fullName evidence="3">MFS transporter</fullName>
    </submittedName>
</protein>
<dbReference type="InterPro" id="IPR020846">
    <property type="entry name" value="MFS_dom"/>
</dbReference>
<feature type="transmembrane region" description="Helical" evidence="1">
    <location>
        <begin position="310"/>
        <end position="335"/>
    </location>
</feature>
<keyword evidence="1" id="KW-1133">Transmembrane helix</keyword>
<reference evidence="3 4" key="1">
    <citation type="journal article" date="2019" name="Int. J. Syst. Evol. Microbiol.">
        <title>The Global Catalogue of Microorganisms (GCM) 10K type strain sequencing project: providing services to taxonomists for standard genome sequencing and annotation.</title>
        <authorList>
            <consortium name="The Broad Institute Genomics Platform"/>
            <consortium name="The Broad Institute Genome Sequencing Center for Infectious Disease"/>
            <person name="Wu L."/>
            <person name="Ma J."/>
        </authorList>
    </citation>
    <scope>NUCLEOTIDE SEQUENCE [LARGE SCALE GENOMIC DNA]</scope>
    <source>
        <strain evidence="3 4">RDMS1</strain>
    </source>
</reference>
<dbReference type="EMBL" id="JBHTAX010000001">
    <property type="protein sequence ID" value="MFC7189883.1"/>
    <property type="molecule type" value="Genomic_DNA"/>
</dbReference>
<keyword evidence="1" id="KW-0812">Transmembrane</keyword>
<feature type="transmembrane region" description="Helical" evidence="1">
    <location>
        <begin position="378"/>
        <end position="396"/>
    </location>
</feature>
<dbReference type="InterPro" id="IPR011701">
    <property type="entry name" value="MFS"/>
</dbReference>
<sequence>MDINRFRSSRWLYVGAAVVIVGAAGTYQFAWSVIRAPIGVQAGASETVLGTVFSVMIVSQTLAAFPAGWIRDRHGPHVPLLAGSVLLTAGFAGAALMPTVPVLYLWFALGGAGVGIAYDIAVNTPSQWFVNRRGMATGAVSMAFSGTSFVLIPVIQRGAETAFTSTLLVLALAAGIASLIGAAIIRDPDGDSPVQEETPARSAVDESAVTWRSMLRTRQFWVLYLIFVVVNGVGLMLLEKVVAYAGQLGLPTAAATAAASLVALGQATGVVVLGSVSDRIGHKRTLAGSLVICGLSLAATVVVGQLAFEWLFVALAGVTMFFRSPSFAIMPGLTSQYYGQRYASENYAVLLTAKLWGGIFGGTATSVLVLSLGWSQTFYIAAALAVVAGILASVALDSS</sequence>
<evidence type="ECO:0000313" key="4">
    <source>
        <dbReference type="Proteomes" id="UP001596417"/>
    </source>
</evidence>
<keyword evidence="1" id="KW-0472">Membrane</keyword>
<comment type="caution">
    <text evidence="3">The sequence shown here is derived from an EMBL/GenBank/DDBJ whole genome shotgun (WGS) entry which is preliminary data.</text>
</comment>
<dbReference type="SUPFAM" id="SSF103473">
    <property type="entry name" value="MFS general substrate transporter"/>
    <property type="match status" value="1"/>
</dbReference>
<feature type="transmembrane region" description="Helical" evidence="1">
    <location>
        <begin position="162"/>
        <end position="185"/>
    </location>
</feature>
<feature type="transmembrane region" description="Helical" evidence="1">
    <location>
        <begin position="134"/>
        <end position="156"/>
    </location>
</feature>
<organism evidence="3 4">
    <name type="scientific">Halocatena marina</name>
    <dbReference type="NCBI Taxonomy" id="2934937"/>
    <lineage>
        <taxon>Archaea</taxon>
        <taxon>Methanobacteriati</taxon>
        <taxon>Methanobacteriota</taxon>
        <taxon>Stenosarchaea group</taxon>
        <taxon>Halobacteria</taxon>
        <taxon>Halobacteriales</taxon>
        <taxon>Natronomonadaceae</taxon>
        <taxon>Halocatena</taxon>
    </lineage>
</organism>
<evidence type="ECO:0000259" key="2">
    <source>
        <dbReference type="PROSITE" id="PS50850"/>
    </source>
</evidence>
<dbReference type="InterPro" id="IPR036259">
    <property type="entry name" value="MFS_trans_sf"/>
</dbReference>
<dbReference type="AlphaFoldDB" id="A0ABD5YKW4"/>
<dbReference type="InterPro" id="IPR050327">
    <property type="entry name" value="Proton-linked_MCT"/>
</dbReference>
<dbReference type="PANTHER" id="PTHR11360:SF304">
    <property type="entry name" value="MFS DOMAIN-CONTAINING PROTEIN"/>
    <property type="match status" value="1"/>
</dbReference>
<dbReference type="Gene3D" id="1.20.1250.20">
    <property type="entry name" value="MFS general substrate transporter like domains"/>
    <property type="match status" value="2"/>
</dbReference>
<feature type="transmembrane region" description="Helical" evidence="1">
    <location>
        <begin position="347"/>
        <end position="372"/>
    </location>
</feature>
<feature type="transmembrane region" description="Helical" evidence="1">
    <location>
        <begin position="103"/>
        <end position="122"/>
    </location>
</feature>
<dbReference type="RefSeq" id="WP_264554708.1">
    <property type="nucleotide sequence ID" value="NZ_CP109979.1"/>
</dbReference>
<accession>A0ABD5YKW4</accession>
<gene>
    <name evidence="3" type="ORF">ACFQL7_08455</name>
</gene>
<evidence type="ECO:0000313" key="3">
    <source>
        <dbReference type="EMBL" id="MFC7189883.1"/>
    </source>
</evidence>
<dbReference type="GeneID" id="76199450"/>
<feature type="transmembrane region" description="Helical" evidence="1">
    <location>
        <begin position="285"/>
        <end position="304"/>
    </location>
</feature>
<feature type="domain" description="Major facilitator superfamily (MFS) profile" evidence="2">
    <location>
        <begin position="1"/>
        <end position="399"/>
    </location>
</feature>
<evidence type="ECO:0000256" key="1">
    <source>
        <dbReference type="SAM" id="Phobius"/>
    </source>
</evidence>
<dbReference type="PROSITE" id="PS50850">
    <property type="entry name" value="MFS"/>
    <property type="match status" value="1"/>
</dbReference>
<feature type="transmembrane region" description="Helical" evidence="1">
    <location>
        <begin position="250"/>
        <end position="273"/>
    </location>
</feature>
<feature type="transmembrane region" description="Helical" evidence="1">
    <location>
        <begin position="12"/>
        <end position="31"/>
    </location>
</feature>
<name>A0ABD5YKW4_9EURY</name>
<dbReference type="PANTHER" id="PTHR11360">
    <property type="entry name" value="MONOCARBOXYLATE TRANSPORTER"/>
    <property type="match status" value="1"/>
</dbReference>